<gene>
    <name evidence="1" type="ORF">BEL05_00715</name>
</gene>
<evidence type="ECO:0000313" key="2">
    <source>
        <dbReference type="Proteomes" id="UP000095230"/>
    </source>
</evidence>
<name>A0A1E5IUF7_SHECO</name>
<dbReference type="Proteomes" id="UP000095230">
    <property type="component" value="Unassembled WGS sequence"/>
</dbReference>
<reference evidence="1 2" key="1">
    <citation type="submission" date="2016-07" db="EMBL/GenBank/DDBJ databases">
        <title>Whole-genome of two Shewanella species isolated from a digestive organ of sea cucumber Apostichopus japonicus Selenka 1867.</title>
        <authorList>
            <person name="Hong H.-H."/>
            <person name="Choi H."/>
            <person name="Cheon S."/>
            <person name="Oh J.-S."/>
            <person name="Lee H.-G."/>
            <person name="Park C."/>
        </authorList>
    </citation>
    <scope>NUCLEOTIDE SEQUENCE [LARGE SCALE GENOMIC DNA]</scope>
    <source>
        <strain evidence="1 2">CSB03KR</strain>
    </source>
</reference>
<organism evidence="1 2">
    <name type="scientific">Shewanella colwelliana</name>
    <name type="common">Alteromonas colwelliana</name>
    <dbReference type="NCBI Taxonomy" id="23"/>
    <lineage>
        <taxon>Bacteria</taxon>
        <taxon>Pseudomonadati</taxon>
        <taxon>Pseudomonadota</taxon>
        <taxon>Gammaproteobacteria</taxon>
        <taxon>Alteromonadales</taxon>
        <taxon>Shewanellaceae</taxon>
        <taxon>Shewanella</taxon>
    </lineage>
</organism>
<proteinExistence type="predicted"/>
<dbReference type="AlphaFoldDB" id="A0A1E5IUF7"/>
<dbReference type="STRING" id="23.BEL05_00715"/>
<accession>A0A1E5IUF7</accession>
<evidence type="ECO:0000313" key="1">
    <source>
        <dbReference type="EMBL" id="OEG74154.1"/>
    </source>
</evidence>
<sequence length="93" mass="10610">MNIKNIHTILNIIIDFKLTTTEISIFQDALLLSQSRNDFSLNRHHLRFKSGEVTQQAISKSISNLEKKGLLIQIGKHGNQIQHKLCEGVFNVQ</sequence>
<dbReference type="RefSeq" id="WP_069670954.1">
    <property type="nucleotide sequence ID" value="NZ_MCBT01000024.1"/>
</dbReference>
<dbReference type="EMBL" id="MCBT01000024">
    <property type="protein sequence ID" value="OEG74154.1"/>
    <property type="molecule type" value="Genomic_DNA"/>
</dbReference>
<comment type="caution">
    <text evidence="1">The sequence shown here is derived from an EMBL/GenBank/DDBJ whole genome shotgun (WGS) entry which is preliminary data.</text>
</comment>
<protein>
    <submittedName>
        <fullName evidence="1">Uncharacterized protein</fullName>
    </submittedName>
</protein>
<dbReference type="OrthoDB" id="9921096at2"/>